<proteinExistence type="predicted"/>
<sequence length="127" mass="14391">MQKSTTRREHRANRRTLRAVLRQRTRDQRATARAVRAVNTGQPLPVRTRLVAAGLDDQTAKRFAPAFSRGLVADDVRETKIKLKARVTRRVQVKLFNARTFAARLATYRPKNPVVAARFETLTAVAV</sequence>
<dbReference type="AlphaFoldDB" id="A0A101JGY1"/>
<accession>A0A101JGY1</accession>
<gene>
    <name evidence="1" type="ORF">ADL12_32265</name>
</gene>
<name>A0A101JGY1_9ACTN</name>
<evidence type="ECO:0000313" key="2">
    <source>
        <dbReference type="Proteomes" id="UP000053923"/>
    </source>
</evidence>
<dbReference type="EMBL" id="LLZG01000361">
    <property type="protein sequence ID" value="KUL26633.1"/>
    <property type="molecule type" value="Genomic_DNA"/>
</dbReference>
<dbReference type="RefSeq" id="WP_062708480.1">
    <property type="nucleotide sequence ID" value="NZ_LLZG01000361.1"/>
</dbReference>
<dbReference type="OrthoDB" id="4316243at2"/>
<dbReference type="Proteomes" id="UP000053923">
    <property type="component" value="Unassembled WGS sequence"/>
</dbReference>
<organism evidence="1 2">
    <name type="scientific">Streptomyces regalis</name>
    <dbReference type="NCBI Taxonomy" id="68262"/>
    <lineage>
        <taxon>Bacteria</taxon>
        <taxon>Bacillati</taxon>
        <taxon>Actinomycetota</taxon>
        <taxon>Actinomycetes</taxon>
        <taxon>Kitasatosporales</taxon>
        <taxon>Streptomycetaceae</taxon>
        <taxon>Streptomyces</taxon>
    </lineage>
</organism>
<evidence type="ECO:0000313" key="1">
    <source>
        <dbReference type="EMBL" id="KUL26633.1"/>
    </source>
</evidence>
<comment type="caution">
    <text evidence="1">The sequence shown here is derived from an EMBL/GenBank/DDBJ whole genome shotgun (WGS) entry which is preliminary data.</text>
</comment>
<reference evidence="2" key="1">
    <citation type="submission" date="2015-10" db="EMBL/GenBank/DDBJ databases">
        <authorList>
            <person name="Ju K.-S."/>
            <person name="Doroghazi J.R."/>
            <person name="Metcalf W.W."/>
        </authorList>
    </citation>
    <scope>NUCLEOTIDE SEQUENCE [LARGE SCALE GENOMIC DNA]</scope>
    <source>
        <strain evidence="2">NRRL 3151</strain>
    </source>
</reference>
<protein>
    <submittedName>
        <fullName evidence="1">Uncharacterized protein</fullName>
    </submittedName>
</protein>
<keyword evidence="2" id="KW-1185">Reference proteome</keyword>